<evidence type="ECO:0000313" key="2">
    <source>
        <dbReference type="Proteomes" id="UP001147782"/>
    </source>
</evidence>
<proteinExistence type="predicted"/>
<dbReference type="OrthoDB" id="5423818at2759"/>
<comment type="caution">
    <text evidence="1">The sequence shown here is derived from an EMBL/GenBank/DDBJ whole genome shotgun (WGS) entry which is preliminary data.</text>
</comment>
<accession>A0A9W9RY21</accession>
<dbReference type="AlphaFoldDB" id="A0A9W9RY21"/>
<dbReference type="Proteomes" id="UP001147782">
    <property type="component" value="Unassembled WGS sequence"/>
</dbReference>
<name>A0A9W9RY21_9EURO</name>
<evidence type="ECO:0000313" key="1">
    <source>
        <dbReference type="EMBL" id="KAJ5368387.1"/>
    </source>
</evidence>
<reference evidence="1" key="2">
    <citation type="journal article" date="2023" name="IMA Fungus">
        <title>Comparative genomic study of the Penicillium genus elucidates a diverse pangenome and 15 lateral gene transfer events.</title>
        <authorList>
            <person name="Petersen C."/>
            <person name="Sorensen T."/>
            <person name="Nielsen M.R."/>
            <person name="Sondergaard T.E."/>
            <person name="Sorensen J.L."/>
            <person name="Fitzpatrick D.A."/>
            <person name="Frisvad J.C."/>
            <person name="Nielsen K.L."/>
        </authorList>
    </citation>
    <scope>NUCLEOTIDE SEQUENCE</scope>
    <source>
        <strain evidence="1">IBT 29864</strain>
    </source>
</reference>
<gene>
    <name evidence="1" type="ORF">N7496_008147</name>
</gene>
<keyword evidence="2" id="KW-1185">Reference proteome</keyword>
<sequence>MIGSKVRGSRKLFWKNVRLECERLLEDHLTLSKWELLTAMQAVCIYILVRLDEGATDENDFDSLLLAAVFVTLTAWIKNGKIGFSKSRNEVYFEPASMCDMSSVFVIAPLPGPKGLWEANDELSWHVESKNVAKIQPSFGLTKNGQVVKLHELEPNHMHTLPGSYPLNVSKSESAENWEEWCSGMDGLGGIIMLAASLIV</sequence>
<dbReference type="GeneID" id="81440245"/>
<dbReference type="RefSeq" id="XP_056553129.1">
    <property type="nucleotide sequence ID" value="XM_056701066.1"/>
</dbReference>
<dbReference type="EMBL" id="JAPZBS010000007">
    <property type="protein sequence ID" value="KAJ5368387.1"/>
    <property type="molecule type" value="Genomic_DNA"/>
</dbReference>
<organism evidence="1 2">
    <name type="scientific">Penicillium cataractarum</name>
    <dbReference type="NCBI Taxonomy" id="2100454"/>
    <lineage>
        <taxon>Eukaryota</taxon>
        <taxon>Fungi</taxon>
        <taxon>Dikarya</taxon>
        <taxon>Ascomycota</taxon>
        <taxon>Pezizomycotina</taxon>
        <taxon>Eurotiomycetes</taxon>
        <taxon>Eurotiomycetidae</taxon>
        <taxon>Eurotiales</taxon>
        <taxon>Aspergillaceae</taxon>
        <taxon>Penicillium</taxon>
    </lineage>
</organism>
<protein>
    <submittedName>
        <fullName evidence="1">Uncharacterized protein</fullName>
    </submittedName>
</protein>
<reference evidence="1" key="1">
    <citation type="submission" date="2022-11" db="EMBL/GenBank/DDBJ databases">
        <authorList>
            <person name="Petersen C."/>
        </authorList>
    </citation>
    <scope>NUCLEOTIDE SEQUENCE</scope>
    <source>
        <strain evidence="1">IBT 29864</strain>
    </source>
</reference>